<dbReference type="PANTHER" id="PTHR30204">
    <property type="entry name" value="REDOX-CYCLING DRUG-SENSING TRANSCRIPTIONAL ACTIVATOR SOXR"/>
    <property type="match status" value="1"/>
</dbReference>
<evidence type="ECO:0000259" key="2">
    <source>
        <dbReference type="PROSITE" id="PS50937"/>
    </source>
</evidence>
<name>A0A501XJL2_9SPHN</name>
<dbReference type="SMART" id="SM00422">
    <property type="entry name" value="HTH_MERR"/>
    <property type="match status" value="1"/>
</dbReference>
<dbReference type="GO" id="GO:0003677">
    <property type="term" value="F:DNA binding"/>
    <property type="evidence" value="ECO:0007669"/>
    <property type="project" value="UniProtKB-KW"/>
</dbReference>
<dbReference type="EMBL" id="VFSU01000025">
    <property type="protein sequence ID" value="TPE60760.1"/>
    <property type="molecule type" value="Genomic_DNA"/>
</dbReference>
<evidence type="ECO:0000313" key="3">
    <source>
        <dbReference type="EMBL" id="TPE60760.1"/>
    </source>
</evidence>
<dbReference type="PRINTS" id="PR00040">
    <property type="entry name" value="HTHMERR"/>
</dbReference>
<gene>
    <name evidence="3" type="ORF">FJQ54_10385</name>
</gene>
<keyword evidence="4" id="KW-1185">Reference proteome</keyword>
<dbReference type="Gene3D" id="1.10.1660.10">
    <property type="match status" value="1"/>
</dbReference>
<feature type="domain" description="HTH merR-type" evidence="2">
    <location>
        <begin position="1"/>
        <end position="69"/>
    </location>
</feature>
<dbReference type="CDD" id="cd04785">
    <property type="entry name" value="HTH_CadR-PbrR-like"/>
    <property type="match status" value="1"/>
</dbReference>
<dbReference type="InterPro" id="IPR047057">
    <property type="entry name" value="MerR_fam"/>
</dbReference>
<evidence type="ECO:0000313" key="4">
    <source>
        <dbReference type="Proteomes" id="UP000319897"/>
    </source>
</evidence>
<dbReference type="Pfam" id="PF13411">
    <property type="entry name" value="MerR_1"/>
    <property type="match status" value="1"/>
</dbReference>
<dbReference type="InterPro" id="IPR009061">
    <property type="entry name" value="DNA-bd_dom_put_sf"/>
</dbReference>
<dbReference type="SUPFAM" id="SSF46955">
    <property type="entry name" value="Putative DNA-binding domain"/>
    <property type="match status" value="1"/>
</dbReference>
<keyword evidence="1" id="KW-0238">DNA-binding</keyword>
<evidence type="ECO:0000256" key="1">
    <source>
        <dbReference type="ARBA" id="ARBA00023125"/>
    </source>
</evidence>
<proteinExistence type="predicted"/>
<dbReference type="GO" id="GO:0003700">
    <property type="term" value="F:DNA-binding transcription factor activity"/>
    <property type="evidence" value="ECO:0007669"/>
    <property type="project" value="InterPro"/>
</dbReference>
<dbReference type="InterPro" id="IPR000551">
    <property type="entry name" value="MerR-type_HTH_dom"/>
</dbReference>
<protein>
    <submittedName>
        <fullName evidence="3">Helix-turn-helix domain-containing protein</fullName>
    </submittedName>
</protein>
<dbReference type="PANTHER" id="PTHR30204:SF92">
    <property type="entry name" value="HTH-TYPE TRANSCRIPTIONAL REGULATOR ZNTR"/>
    <property type="match status" value="1"/>
</dbReference>
<dbReference type="AlphaFoldDB" id="A0A501XJL2"/>
<dbReference type="OrthoDB" id="9802944at2"/>
<dbReference type="PROSITE" id="PS50937">
    <property type="entry name" value="HTH_MERR_2"/>
    <property type="match status" value="1"/>
</dbReference>
<accession>A0A501XJL2</accession>
<dbReference type="Proteomes" id="UP000319897">
    <property type="component" value="Unassembled WGS sequence"/>
</dbReference>
<sequence length="139" mass="15504">MRIGDLARATGTTVETIRYYERIGLLAKPARTDGNYRAYSDRDLKRLNFIRHARGLGFDVPEVRSLLDLSDQPERDCGEADRIATGHLVAVNAKIEQLELLRAELSRMVGDCRGGRAADCRVLEILGDHSRCTAEHPSP</sequence>
<comment type="caution">
    <text evidence="3">The sequence shown here is derived from an EMBL/GenBank/DDBJ whole genome shotgun (WGS) entry which is preliminary data.</text>
</comment>
<organism evidence="3 4">
    <name type="scientific">Sandaracinobacter neustonicus</name>
    <dbReference type="NCBI Taxonomy" id="1715348"/>
    <lineage>
        <taxon>Bacteria</taxon>
        <taxon>Pseudomonadati</taxon>
        <taxon>Pseudomonadota</taxon>
        <taxon>Alphaproteobacteria</taxon>
        <taxon>Sphingomonadales</taxon>
        <taxon>Sphingosinicellaceae</taxon>
        <taxon>Sandaracinobacter</taxon>
    </lineage>
</organism>
<reference evidence="3 4" key="1">
    <citation type="submission" date="2019-06" db="EMBL/GenBank/DDBJ databases">
        <authorList>
            <person name="Lee I."/>
            <person name="Jang G.I."/>
            <person name="Hwang C.Y."/>
        </authorList>
    </citation>
    <scope>NUCLEOTIDE SEQUENCE [LARGE SCALE GENOMIC DNA]</scope>
    <source>
        <strain evidence="3 4">PAMC 28131</strain>
    </source>
</reference>